<dbReference type="OrthoDB" id="338814at2759"/>
<dbReference type="InterPro" id="IPR016024">
    <property type="entry name" value="ARM-type_fold"/>
</dbReference>
<accession>A0A420IJP5</accession>
<dbReference type="PANTHER" id="PTHR13387">
    <property type="entry name" value="PROTEIN HGH1 HOMOLOG"/>
    <property type="match status" value="1"/>
</dbReference>
<dbReference type="InterPro" id="IPR039717">
    <property type="entry name" value="Hgh1"/>
</dbReference>
<gene>
    <name evidence="5" type="ORF">GcC1_083012</name>
</gene>
<protein>
    <recommendedName>
        <fullName evidence="2">Protein HGH1 homolog</fullName>
    </recommendedName>
</protein>
<proteinExistence type="inferred from homology"/>
<evidence type="ECO:0000313" key="6">
    <source>
        <dbReference type="Proteomes" id="UP000285405"/>
    </source>
</evidence>
<dbReference type="AlphaFoldDB" id="A0A420IJP5"/>
<dbReference type="SUPFAM" id="SSF48371">
    <property type="entry name" value="ARM repeat"/>
    <property type="match status" value="1"/>
</dbReference>
<dbReference type="InterPro" id="IPR007206">
    <property type="entry name" value="Protein_HGH1_C"/>
</dbReference>
<dbReference type="InterPro" id="IPR011989">
    <property type="entry name" value="ARM-like"/>
</dbReference>
<evidence type="ECO:0000256" key="1">
    <source>
        <dbReference type="ARBA" id="ARBA00006712"/>
    </source>
</evidence>
<feature type="domain" description="Protein HGH1 N-terminal" evidence="3">
    <location>
        <begin position="108"/>
        <end position="294"/>
    </location>
</feature>
<evidence type="ECO:0000313" key="5">
    <source>
        <dbReference type="EMBL" id="RKF74732.1"/>
    </source>
</evidence>
<evidence type="ECO:0000259" key="4">
    <source>
        <dbReference type="Pfam" id="PF04064"/>
    </source>
</evidence>
<dbReference type="Proteomes" id="UP000285405">
    <property type="component" value="Unassembled WGS sequence"/>
</dbReference>
<name>A0A420IJP5_9PEZI</name>
<reference evidence="5 6" key="1">
    <citation type="journal article" date="2018" name="BMC Genomics">
        <title>Comparative genome analyses reveal sequence features reflecting distinct modes of host-adaptation between dicot and monocot powdery mildew.</title>
        <authorList>
            <person name="Wu Y."/>
            <person name="Ma X."/>
            <person name="Pan Z."/>
            <person name="Kale S.D."/>
            <person name="Song Y."/>
            <person name="King H."/>
            <person name="Zhang Q."/>
            <person name="Presley C."/>
            <person name="Deng X."/>
            <person name="Wei C.I."/>
            <person name="Xiao S."/>
        </authorList>
    </citation>
    <scope>NUCLEOTIDE SEQUENCE [LARGE SCALE GENOMIC DNA]</scope>
    <source>
        <strain evidence="5">UCSC1</strain>
    </source>
</reference>
<dbReference type="Pfam" id="PF04063">
    <property type="entry name" value="DUF383"/>
    <property type="match status" value="1"/>
</dbReference>
<evidence type="ECO:0000259" key="3">
    <source>
        <dbReference type="Pfam" id="PF04063"/>
    </source>
</evidence>
<dbReference type="EMBL" id="MCBR01008321">
    <property type="protein sequence ID" value="RKF74732.1"/>
    <property type="molecule type" value="Genomic_DNA"/>
</dbReference>
<comment type="caution">
    <text evidence="5">The sequence shown here is derived from an EMBL/GenBank/DDBJ whole genome shotgun (WGS) entry which is preliminary data.</text>
</comment>
<comment type="similarity">
    <text evidence="1">Belongs to the HGH1 family.</text>
</comment>
<evidence type="ECO:0000256" key="2">
    <source>
        <dbReference type="ARBA" id="ARBA00014076"/>
    </source>
</evidence>
<dbReference type="PANTHER" id="PTHR13387:SF9">
    <property type="entry name" value="PROTEIN HGH1 HOMOLOG"/>
    <property type="match status" value="1"/>
</dbReference>
<organism evidence="5 6">
    <name type="scientific">Golovinomyces cichoracearum</name>
    <dbReference type="NCBI Taxonomy" id="62708"/>
    <lineage>
        <taxon>Eukaryota</taxon>
        <taxon>Fungi</taxon>
        <taxon>Dikarya</taxon>
        <taxon>Ascomycota</taxon>
        <taxon>Pezizomycotina</taxon>
        <taxon>Leotiomycetes</taxon>
        <taxon>Erysiphales</taxon>
        <taxon>Erysiphaceae</taxon>
        <taxon>Golovinomyces</taxon>
    </lineage>
</organism>
<sequence length="352" mass="40290">MFLKNEPVPLCTGIYSNTTYQLVDFIPHGNTQIRHIAVESLVGYAISHTSSFKKNQLLPVRNLMLLVRDYEKIAKNSLVILINLSTDAQVRDFIVSDEKFLKVLIGKLINTSEPHTDEISSLLSNLGKQDDFKRALLTEKFSVKKEAGSFGKTIDQLFDLFVKNTEIINNSNLNYDHLSYLFADIAMLSEGRKYMLTKQDHDGIIPITKLIVFTSHNSNVRRRGVASTIKNICFETESHENLIDCCEDGIGLLPFLLLPLMGHEEYDEEDSEGMLEECQLLPSDKEREPDIEILRMHLESLLLLTTTRLCRDQLRKIKVYPIIRELHLATMDGDVKDTCDRLVQVLMRDEED</sequence>
<feature type="domain" description="Protein HGH1 C-terminal" evidence="4">
    <location>
        <begin position="300"/>
        <end position="351"/>
    </location>
</feature>
<dbReference type="Pfam" id="PF04064">
    <property type="entry name" value="DUF384"/>
    <property type="match status" value="1"/>
</dbReference>
<dbReference type="Gene3D" id="1.25.10.10">
    <property type="entry name" value="Leucine-rich Repeat Variant"/>
    <property type="match status" value="1"/>
</dbReference>
<dbReference type="InterPro" id="IPR007205">
    <property type="entry name" value="Protein_HGH1_N"/>
</dbReference>